<evidence type="ECO:0000256" key="1">
    <source>
        <dbReference type="SAM" id="MobiDB-lite"/>
    </source>
</evidence>
<sequence length="245" mass="26123">MSRPSASTAPSRPSDSAAASRPSASAALRTKLALTTPLLRAATTALWQPDSLRPRYLNYLAAMHGLIQASVPLLELAAEWCDRQPPGDPLAAPLARYFRLHAEQERGHDDWLLADLAAAGAEAPSALPPVVVAELSGAQYYWIRHHHPVVLLGYIAALEGNAPAPWLADRLAEHTGLPPAAFRTLRDHAALDTGHLADLENLLDELPLTAAQQTAVAVSALHTVDGITRLFRQLADTSEHPGAPG</sequence>
<gene>
    <name evidence="2" type="ORF">GCM10010430_18990</name>
</gene>
<organism evidence="2 3">
    <name type="scientific">Kitasatospora cystarginea</name>
    <dbReference type="NCBI Taxonomy" id="58350"/>
    <lineage>
        <taxon>Bacteria</taxon>
        <taxon>Bacillati</taxon>
        <taxon>Actinomycetota</taxon>
        <taxon>Actinomycetes</taxon>
        <taxon>Kitasatosporales</taxon>
        <taxon>Streptomycetaceae</taxon>
        <taxon>Kitasatospora</taxon>
    </lineage>
</organism>
<evidence type="ECO:0008006" key="4">
    <source>
        <dbReference type="Google" id="ProtNLM"/>
    </source>
</evidence>
<dbReference type="InterPro" id="IPR016084">
    <property type="entry name" value="Haem_Oase-like_multi-hlx"/>
</dbReference>
<dbReference type="EMBL" id="BAAATR010000006">
    <property type="protein sequence ID" value="GAA2238172.1"/>
    <property type="molecule type" value="Genomic_DNA"/>
</dbReference>
<comment type="caution">
    <text evidence="2">The sequence shown here is derived from an EMBL/GenBank/DDBJ whole genome shotgun (WGS) entry which is preliminary data.</text>
</comment>
<evidence type="ECO:0000313" key="2">
    <source>
        <dbReference type="EMBL" id="GAA2238172.1"/>
    </source>
</evidence>
<dbReference type="SUPFAM" id="SSF48613">
    <property type="entry name" value="Heme oxygenase-like"/>
    <property type="match status" value="1"/>
</dbReference>
<dbReference type="Gene3D" id="1.20.910.10">
    <property type="entry name" value="Heme oxygenase-like"/>
    <property type="match status" value="1"/>
</dbReference>
<dbReference type="Pfam" id="PF14518">
    <property type="entry name" value="Haem_oxygenas_2"/>
    <property type="match status" value="1"/>
</dbReference>
<proteinExistence type="predicted"/>
<reference evidence="2 3" key="1">
    <citation type="journal article" date="2019" name="Int. J. Syst. Evol. Microbiol.">
        <title>The Global Catalogue of Microorganisms (GCM) 10K type strain sequencing project: providing services to taxonomists for standard genome sequencing and annotation.</title>
        <authorList>
            <consortium name="The Broad Institute Genomics Platform"/>
            <consortium name="The Broad Institute Genome Sequencing Center for Infectious Disease"/>
            <person name="Wu L."/>
            <person name="Ma J."/>
        </authorList>
    </citation>
    <scope>NUCLEOTIDE SEQUENCE [LARGE SCALE GENOMIC DNA]</scope>
    <source>
        <strain evidence="2 3">JCM 7356</strain>
    </source>
</reference>
<accession>A0ABN3DPG9</accession>
<protein>
    <recommendedName>
        <fullName evidence="4">Iron-containing redox enzyme family protein</fullName>
    </recommendedName>
</protein>
<evidence type="ECO:0000313" key="3">
    <source>
        <dbReference type="Proteomes" id="UP001500305"/>
    </source>
</evidence>
<feature type="region of interest" description="Disordered" evidence="1">
    <location>
        <begin position="1"/>
        <end position="22"/>
    </location>
</feature>
<dbReference type="Proteomes" id="UP001500305">
    <property type="component" value="Unassembled WGS sequence"/>
</dbReference>
<name>A0ABN3DPG9_9ACTN</name>
<dbReference type="RefSeq" id="WP_344635811.1">
    <property type="nucleotide sequence ID" value="NZ_BAAATR010000006.1"/>
</dbReference>
<keyword evidence="3" id="KW-1185">Reference proteome</keyword>